<keyword evidence="4" id="KW-1133">Transmembrane helix</keyword>
<dbReference type="EMBL" id="WSFT01000048">
    <property type="protein sequence ID" value="MBS4539372.1"/>
    <property type="molecule type" value="Genomic_DNA"/>
</dbReference>
<accession>A0A942V3Q6</accession>
<evidence type="ECO:0000313" key="7">
    <source>
        <dbReference type="Proteomes" id="UP000724672"/>
    </source>
</evidence>
<dbReference type="InterPro" id="IPR001173">
    <property type="entry name" value="Glyco_trans_2-like"/>
</dbReference>
<dbReference type="Gene3D" id="3.90.550.10">
    <property type="entry name" value="Spore Coat Polysaccharide Biosynthesis Protein SpsA, Chain A"/>
    <property type="match status" value="1"/>
</dbReference>
<dbReference type="PANTHER" id="PTHR43630">
    <property type="entry name" value="POLY-BETA-1,6-N-ACETYL-D-GLUCOSAMINE SYNTHASE"/>
    <property type="match status" value="1"/>
</dbReference>
<dbReference type="SUPFAM" id="SSF53448">
    <property type="entry name" value="Nucleotide-diphospho-sugar transferases"/>
    <property type="match status" value="1"/>
</dbReference>
<evidence type="ECO:0000256" key="4">
    <source>
        <dbReference type="SAM" id="Phobius"/>
    </source>
</evidence>
<dbReference type="PANTHER" id="PTHR43630:SF1">
    <property type="entry name" value="POLY-BETA-1,6-N-ACETYL-D-GLUCOSAMINE SYNTHASE"/>
    <property type="match status" value="1"/>
</dbReference>
<keyword evidence="3" id="KW-0808">Transferase</keyword>
<keyword evidence="4" id="KW-0472">Membrane</keyword>
<sequence>MRVLYDVNQQGISMLIPCYNEEPIISHTIKGLMNLDYDNFEVIFINDGSEDSTFTLLYDLLDLAIIENYALSLLSNEVKGIYQSNKYPFIYVIDKYNGGKADSLNVGTLCSKKELILTMDADCVLEKNALLSMNKVFDDKDVIASGGVIHIMQMFKLDNKLKKIVLMQALDYIKGFYIYKSSLAYNNALSIISGAFGIFKKSIIFEVGGFKTGLGEDIDITLKFQEYGKKHNKKLVFNKNAICYTECPENLKELSKQRIRWQKGFIDAILNNSSFLFKNIFKSNVCFYMIIDALLSNSFATIVFIINVILILAKIIYNYPLYLFIYYVNTILFNIFSSIIAIRSAKKNIPNLKTKILYSMIIFDMIFFQFLRIFFFIIGTVTYYFDNKNWNKVSRTNNSYKL</sequence>
<dbReference type="Pfam" id="PF00535">
    <property type="entry name" value="Glycos_transf_2"/>
    <property type="match status" value="1"/>
</dbReference>
<dbReference type="CDD" id="cd06423">
    <property type="entry name" value="CESA_like"/>
    <property type="match status" value="1"/>
</dbReference>
<dbReference type="InterPro" id="IPR029044">
    <property type="entry name" value="Nucleotide-diphossugar_trans"/>
</dbReference>
<evidence type="ECO:0000256" key="1">
    <source>
        <dbReference type="ARBA" id="ARBA00006739"/>
    </source>
</evidence>
<proteinExistence type="inferred from homology"/>
<feature type="transmembrane region" description="Helical" evidence="4">
    <location>
        <begin position="324"/>
        <end position="345"/>
    </location>
</feature>
<organism evidence="6 7">
    <name type="scientific">Anaeromonas frigoriresistens</name>
    <dbReference type="NCBI Taxonomy" id="2683708"/>
    <lineage>
        <taxon>Bacteria</taxon>
        <taxon>Bacillati</taxon>
        <taxon>Bacillota</taxon>
        <taxon>Tissierellia</taxon>
        <taxon>Tissierellales</taxon>
        <taxon>Thermohalobacteraceae</taxon>
        <taxon>Anaeromonas</taxon>
    </lineage>
</organism>
<dbReference type="RefSeq" id="WP_203367296.1">
    <property type="nucleotide sequence ID" value="NZ_WSFT01000048.1"/>
</dbReference>
<comment type="caution">
    <text evidence="6">The sequence shown here is derived from an EMBL/GenBank/DDBJ whole genome shotgun (WGS) entry which is preliminary data.</text>
</comment>
<comment type="similarity">
    <text evidence="1">Belongs to the glycosyltransferase 2 family.</text>
</comment>
<feature type="transmembrane region" description="Helical" evidence="4">
    <location>
        <begin position="357"/>
        <end position="385"/>
    </location>
</feature>
<feature type="transmembrane region" description="Helical" evidence="4">
    <location>
        <begin position="285"/>
        <end position="312"/>
    </location>
</feature>
<feature type="domain" description="Glycosyltransferase 2-like" evidence="5">
    <location>
        <begin position="13"/>
        <end position="203"/>
    </location>
</feature>
<reference evidence="6" key="1">
    <citation type="submission" date="2019-12" db="EMBL/GenBank/DDBJ databases">
        <title>Clostridiaceae gen. nov. sp. nov., isolated from sediment in Xinjiang, China.</title>
        <authorList>
            <person name="Zhang R."/>
        </authorList>
    </citation>
    <scope>NUCLEOTIDE SEQUENCE</scope>
    <source>
        <strain evidence="6">D2Q-11</strain>
    </source>
</reference>
<keyword evidence="2" id="KW-0328">Glycosyltransferase</keyword>
<name>A0A942V3Q6_9FIRM</name>
<protein>
    <submittedName>
        <fullName evidence="6">Glycosyltransferase family 2 protein</fullName>
    </submittedName>
</protein>
<keyword evidence="7" id="KW-1185">Reference proteome</keyword>
<evidence type="ECO:0000256" key="2">
    <source>
        <dbReference type="ARBA" id="ARBA00022676"/>
    </source>
</evidence>
<dbReference type="GO" id="GO:0016757">
    <property type="term" value="F:glycosyltransferase activity"/>
    <property type="evidence" value="ECO:0007669"/>
    <property type="project" value="UniProtKB-KW"/>
</dbReference>
<dbReference type="AlphaFoldDB" id="A0A942V3Q6"/>
<evidence type="ECO:0000256" key="3">
    <source>
        <dbReference type="ARBA" id="ARBA00022679"/>
    </source>
</evidence>
<evidence type="ECO:0000259" key="5">
    <source>
        <dbReference type="Pfam" id="PF00535"/>
    </source>
</evidence>
<keyword evidence="4" id="KW-0812">Transmembrane</keyword>
<dbReference type="Proteomes" id="UP000724672">
    <property type="component" value="Unassembled WGS sequence"/>
</dbReference>
<evidence type="ECO:0000313" key="6">
    <source>
        <dbReference type="EMBL" id="MBS4539372.1"/>
    </source>
</evidence>
<gene>
    <name evidence="6" type="ORF">GOQ27_12925</name>
</gene>